<dbReference type="Proteomes" id="UP000191418">
    <property type="component" value="Unassembled WGS sequence"/>
</dbReference>
<comment type="caution">
    <text evidence="1">The sequence shown here is derived from an EMBL/GenBank/DDBJ whole genome shotgun (WGS) entry which is preliminary data.</text>
</comment>
<dbReference type="STRING" id="64969.SAMN02745127_00169"/>
<dbReference type="EMBL" id="MTSM01000005">
    <property type="protein sequence ID" value="OPX56109.1"/>
    <property type="molecule type" value="Genomic_DNA"/>
</dbReference>
<organism evidence="1 2">
    <name type="scientific">Oceanospirillum multiglobuliferum</name>
    <dbReference type="NCBI Taxonomy" id="64969"/>
    <lineage>
        <taxon>Bacteria</taxon>
        <taxon>Pseudomonadati</taxon>
        <taxon>Pseudomonadota</taxon>
        <taxon>Gammaproteobacteria</taxon>
        <taxon>Oceanospirillales</taxon>
        <taxon>Oceanospirillaceae</taxon>
        <taxon>Oceanospirillum</taxon>
    </lineage>
</organism>
<dbReference type="OrthoDB" id="6119875at2"/>
<reference evidence="1 2" key="1">
    <citation type="submission" date="2017-01" db="EMBL/GenBank/DDBJ databases">
        <title>Genome Sequencing of a Marine Spirillum, Oceanospirillum multiglobuliferum ATCC 33336, from Japan.</title>
        <authorList>
            <person name="Carney J.G."/>
            <person name="Trachtenberg A.M."/>
            <person name="Rheaume B.A."/>
            <person name="Linnane J.D."/>
            <person name="Pitts N.L."/>
            <person name="Mykles D.L."/>
            <person name="Maclea K.S."/>
        </authorList>
    </citation>
    <scope>NUCLEOTIDE SEQUENCE [LARGE SCALE GENOMIC DNA]</scope>
    <source>
        <strain evidence="1 2">ATCC 33336</strain>
    </source>
</reference>
<dbReference type="AlphaFoldDB" id="A0A1T4KQH4"/>
<name>A0A1T4KQH4_9GAMM</name>
<evidence type="ECO:0000313" key="1">
    <source>
        <dbReference type="EMBL" id="OPX56109.1"/>
    </source>
</evidence>
<gene>
    <name evidence="1" type="ORF">BTE48_06060</name>
</gene>
<keyword evidence="2" id="KW-1185">Reference proteome</keyword>
<sequence length="153" mass="17516">MRSYRSTKRLSEIIHTDSSLLGKLFHKAEILQSIQKQIAYLLPEPLQHKFQLANISRKEIVIHVHSAALLSRFRLCQNQVMQLINSQYSWAKIEKVVLKVRPHRDQNTSIAKPHRIKSTAIAETVLSCAQSCHDTELKNALLSLAKHIAPEHL</sequence>
<evidence type="ECO:0008006" key="3">
    <source>
        <dbReference type="Google" id="ProtNLM"/>
    </source>
</evidence>
<dbReference type="Pfam" id="PF05258">
    <property type="entry name" value="DciA"/>
    <property type="match status" value="1"/>
</dbReference>
<protein>
    <recommendedName>
        <fullName evidence="3">DUF721 domain-containing protein</fullName>
    </recommendedName>
</protein>
<proteinExistence type="predicted"/>
<accession>A0A1T4KQH4</accession>
<dbReference type="InterPro" id="IPR007922">
    <property type="entry name" value="DciA-like"/>
</dbReference>
<dbReference type="RefSeq" id="WP_078743788.1">
    <property type="nucleotide sequence ID" value="NZ_FUXG01000001.1"/>
</dbReference>
<evidence type="ECO:0000313" key="2">
    <source>
        <dbReference type="Proteomes" id="UP000191418"/>
    </source>
</evidence>